<keyword evidence="4" id="KW-0547">Nucleotide-binding</keyword>
<evidence type="ECO:0000259" key="7">
    <source>
        <dbReference type="PROSITE" id="PS50011"/>
    </source>
</evidence>
<proteinExistence type="predicted"/>
<sequence>MSTATDASALLRARGPLPAELVVDIVTAVANQIDAWTADGLVHGTVQPAEIDVLLDGEILVTTALSGFPSPSEILSPTVLMSNARYLAPEVLNGTLFGPSADTYSLACSAYELLTGSLPFAGGTAAEMMARASGGPAPATDLLGDLDVVLATALAPDPRDRYESAGEFAAAIRRAIGNRRAPG</sequence>
<evidence type="ECO:0000256" key="4">
    <source>
        <dbReference type="ARBA" id="ARBA00022741"/>
    </source>
</evidence>
<dbReference type="OrthoDB" id="5622056at2"/>
<dbReference type="AlphaFoldDB" id="A0A138AEB5"/>
<dbReference type="Proteomes" id="UP000070258">
    <property type="component" value="Unassembled WGS sequence"/>
</dbReference>
<keyword evidence="2" id="KW-0723">Serine/threonine-protein kinase</keyword>
<organism evidence="8 9">
    <name type="scientific">Tsukamurella pseudospumae</name>
    <dbReference type="NCBI Taxonomy" id="239498"/>
    <lineage>
        <taxon>Bacteria</taxon>
        <taxon>Bacillati</taxon>
        <taxon>Actinomycetota</taxon>
        <taxon>Actinomycetes</taxon>
        <taxon>Mycobacteriales</taxon>
        <taxon>Tsukamurellaceae</taxon>
        <taxon>Tsukamurella</taxon>
    </lineage>
</organism>
<name>A0A138AEB5_9ACTN</name>
<feature type="domain" description="Protein kinase" evidence="7">
    <location>
        <begin position="1"/>
        <end position="176"/>
    </location>
</feature>
<reference evidence="9" key="1">
    <citation type="submission" date="2016-02" db="EMBL/GenBank/DDBJ databases">
        <authorList>
            <person name="Wen L."/>
            <person name="He K."/>
            <person name="Yang H."/>
        </authorList>
    </citation>
    <scope>NUCLEOTIDE SEQUENCE [LARGE SCALE GENOMIC DNA]</scope>
    <source>
        <strain evidence="9">JCM 15929</strain>
    </source>
</reference>
<keyword evidence="6" id="KW-0067">ATP-binding</keyword>
<dbReference type="Gene3D" id="1.10.510.10">
    <property type="entry name" value="Transferase(Phosphotransferase) domain 1"/>
    <property type="match status" value="1"/>
</dbReference>
<evidence type="ECO:0000256" key="3">
    <source>
        <dbReference type="ARBA" id="ARBA00022679"/>
    </source>
</evidence>
<evidence type="ECO:0000256" key="2">
    <source>
        <dbReference type="ARBA" id="ARBA00022527"/>
    </source>
</evidence>
<dbReference type="EMBL" id="LSRF01000044">
    <property type="protein sequence ID" value="KXP08808.1"/>
    <property type="molecule type" value="Genomic_DNA"/>
</dbReference>
<dbReference type="PROSITE" id="PS50011">
    <property type="entry name" value="PROTEIN_KINASE_DOM"/>
    <property type="match status" value="1"/>
</dbReference>
<gene>
    <name evidence="8" type="ORF">AXK60_09090</name>
</gene>
<dbReference type="RefSeq" id="WP_068571684.1">
    <property type="nucleotide sequence ID" value="NZ_LSRF01000044.1"/>
</dbReference>
<dbReference type="Pfam" id="PF00069">
    <property type="entry name" value="Pkinase"/>
    <property type="match status" value="1"/>
</dbReference>
<dbReference type="PANTHER" id="PTHR43289">
    <property type="entry name" value="MITOGEN-ACTIVATED PROTEIN KINASE KINASE KINASE 20-RELATED"/>
    <property type="match status" value="1"/>
</dbReference>
<dbReference type="PANTHER" id="PTHR43289:SF6">
    <property type="entry name" value="SERINE_THREONINE-PROTEIN KINASE NEKL-3"/>
    <property type="match status" value="1"/>
</dbReference>
<dbReference type="InterPro" id="IPR011009">
    <property type="entry name" value="Kinase-like_dom_sf"/>
</dbReference>
<dbReference type="GO" id="GO:0005524">
    <property type="term" value="F:ATP binding"/>
    <property type="evidence" value="ECO:0007669"/>
    <property type="project" value="UniProtKB-KW"/>
</dbReference>
<keyword evidence="5" id="KW-0418">Kinase</keyword>
<dbReference type="EC" id="2.7.11.1" evidence="1"/>
<evidence type="ECO:0000313" key="8">
    <source>
        <dbReference type="EMBL" id="KXP08808.1"/>
    </source>
</evidence>
<evidence type="ECO:0000256" key="5">
    <source>
        <dbReference type="ARBA" id="ARBA00022777"/>
    </source>
</evidence>
<dbReference type="STRING" id="239498.AXK60_09090"/>
<dbReference type="GO" id="GO:0004674">
    <property type="term" value="F:protein serine/threonine kinase activity"/>
    <property type="evidence" value="ECO:0007669"/>
    <property type="project" value="UniProtKB-KW"/>
</dbReference>
<keyword evidence="3" id="KW-0808">Transferase</keyword>
<comment type="caution">
    <text evidence="8">The sequence shown here is derived from an EMBL/GenBank/DDBJ whole genome shotgun (WGS) entry which is preliminary data.</text>
</comment>
<accession>A0A138AEB5</accession>
<dbReference type="InterPro" id="IPR000719">
    <property type="entry name" value="Prot_kinase_dom"/>
</dbReference>
<evidence type="ECO:0000256" key="6">
    <source>
        <dbReference type="ARBA" id="ARBA00022840"/>
    </source>
</evidence>
<evidence type="ECO:0000313" key="9">
    <source>
        <dbReference type="Proteomes" id="UP000070258"/>
    </source>
</evidence>
<protein>
    <recommendedName>
        <fullName evidence="1">non-specific serine/threonine protein kinase</fullName>
        <ecNumber evidence="1">2.7.11.1</ecNumber>
    </recommendedName>
</protein>
<dbReference type="SUPFAM" id="SSF56112">
    <property type="entry name" value="Protein kinase-like (PK-like)"/>
    <property type="match status" value="1"/>
</dbReference>
<evidence type="ECO:0000256" key="1">
    <source>
        <dbReference type="ARBA" id="ARBA00012513"/>
    </source>
</evidence>